<evidence type="ECO:0000313" key="4">
    <source>
        <dbReference type="Proteomes" id="UP000611708"/>
    </source>
</evidence>
<reference evidence="3 4" key="1">
    <citation type="submission" date="2020-11" db="EMBL/GenBank/DDBJ databases">
        <authorList>
            <person name="Kim M.K."/>
        </authorList>
    </citation>
    <scope>NUCLEOTIDE SEQUENCE [LARGE SCALE GENOMIC DNA]</scope>
    <source>
        <strain evidence="3 4">BT290</strain>
    </source>
</reference>
<evidence type="ECO:0000313" key="3">
    <source>
        <dbReference type="EMBL" id="MBF9196452.1"/>
    </source>
</evidence>
<sequence length="219" mass="23660">MRCAAFISLGCSSLCCNRRVEPRASRMVAPAITGATAMVDTRRRNRKPFDDDNGYGDVPQGAVGFRGEGREYPGGYGSDANEFSGGVIDDGRGGPRDDEGFDPGYSRPRSGYGAFGDRDPNDANVRSGRDDGRPSAGQHRGRGPKGYRRSDERIHEDVCERLTEDPLIDASNIEVLVKDGEITLNGTVTSRGLKRRAEDLAELASGVSHVQNNLRVQGV</sequence>
<dbReference type="InterPro" id="IPR051686">
    <property type="entry name" value="Lipoprotein_DolP"/>
</dbReference>
<feature type="compositionally biased region" description="Basic and acidic residues" evidence="1">
    <location>
        <begin position="116"/>
        <end position="133"/>
    </location>
</feature>
<keyword evidence="4" id="KW-1185">Reference proteome</keyword>
<feature type="compositionally biased region" description="Basic and acidic residues" evidence="1">
    <location>
        <begin position="89"/>
        <end position="98"/>
    </location>
</feature>
<dbReference type="PROSITE" id="PS50914">
    <property type="entry name" value="BON"/>
    <property type="match status" value="1"/>
</dbReference>
<evidence type="ECO:0000259" key="2">
    <source>
        <dbReference type="PROSITE" id="PS50914"/>
    </source>
</evidence>
<protein>
    <submittedName>
        <fullName evidence="3">BON domain-containing protein</fullName>
    </submittedName>
</protein>
<organism evidence="3 4">
    <name type="scientific">Microvirga terrestris</name>
    <dbReference type="NCBI Taxonomy" id="2791024"/>
    <lineage>
        <taxon>Bacteria</taxon>
        <taxon>Pseudomonadati</taxon>
        <taxon>Pseudomonadota</taxon>
        <taxon>Alphaproteobacteria</taxon>
        <taxon>Hyphomicrobiales</taxon>
        <taxon>Methylobacteriaceae</taxon>
        <taxon>Microvirga</taxon>
    </lineage>
</organism>
<feature type="region of interest" description="Disordered" evidence="1">
    <location>
        <begin position="39"/>
        <end position="152"/>
    </location>
</feature>
<dbReference type="InterPro" id="IPR014004">
    <property type="entry name" value="Transpt-assoc_nodulatn_dom_bac"/>
</dbReference>
<evidence type="ECO:0000256" key="1">
    <source>
        <dbReference type="SAM" id="MobiDB-lite"/>
    </source>
</evidence>
<dbReference type="InterPro" id="IPR007055">
    <property type="entry name" value="BON_dom"/>
</dbReference>
<dbReference type="Proteomes" id="UP000611708">
    <property type="component" value="Unassembled WGS sequence"/>
</dbReference>
<proteinExistence type="predicted"/>
<dbReference type="PANTHER" id="PTHR34606:SF15">
    <property type="entry name" value="BON DOMAIN-CONTAINING PROTEIN"/>
    <property type="match status" value="1"/>
</dbReference>
<comment type="caution">
    <text evidence="3">The sequence shown here is derived from an EMBL/GenBank/DDBJ whole genome shotgun (WGS) entry which is preliminary data.</text>
</comment>
<dbReference type="Gene3D" id="3.30.1340.30">
    <property type="match status" value="1"/>
</dbReference>
<dbReference type="EMBL" id="JADQDN010000004">
    <property type="protein sequence ID" value="MBF9196452.1"/>
    <property type="molecule type" value="Genomic_DNA"/>
</dbReference>
<gene>
    <name evidence="3" type="ORF">I2H36_10405</name>
</gene>
<dbReference type="SMART" id="SM00749">
    <property type="entry name" value="BON"/>
    <property type="match status" value="1"/>
</dbReference>
<feature type="domain" description="BON" evidence="2">
    <location>
        <begin position="150"/>
        <end position="218"/>
    </location>
</feature>
<dbReference type="Pfam" id="PF04972">
    <property type="entry name" value="BON"/>
    <property type="match status" value="1"/>
</dbReference>
<name>A0ABS0HSK2_9HYPH</name>
<dbReference type="PANTHER" id="PTHR34606">
    <property type="entry name" value="BON DOMAIN-CONTAINING PROTEIN"/>
    <property type="match status" value="1"/>
</dbReference>
<accession>A0ABS0HSK2</accession>